<name>F2QL99_KOMPC</name>
<reference evidence="1 2" key="1">
    <citation type="journal article" date="2011" name="J. Biotechnol.">
        <title>High-quality genome sequence of Pichia pastoris CBS7435.</title>
        <authorList>
            <person name="Kuberl A."/>
            <person name="Schneider J."/>
            <person name="Thallinger G.G."/>
            <person name="Anderl I."/>
            <person name="Wibberg D."/>
            <person name="Hajek T."/>
            <person name="Jaenicke S."/>
            <person name="Brinkrolf K."/>
            <person name="Goesmann A."/>
            <person name="Szczepanowski R."/>
            <person name="Puhler A."/>
            <person name="Schwab H."/>
            <person name="Glieder A."/>
            <person name="Pichler H."/>
        </authorList>
    </citation>
    <scope>NUCLEOTIDE SEQUENCE [LARGE SCALE GENOMIC DNA]</scope>
    <source>
        <strain evidence="2">ATCC 76273 / CBS 7435 / CECT 11047 / NRRL Y-11430 / Wegner 21-1</strain>
    </source>
</reference>
<organism evidence="1 2">
    <name type="scientific">Komagataella phaffii (strain ATCC 76273 / CBS 7435 / CECT 11047 / NRRL Y-11430 / Wegner 21-1)</name>
    <name type="common">Yeast</name>
    <name type="synonym">Pichia pastoris</name>
    <dbReference type="NCBI Taxonomy" id="981350"/>
    <lineage>
        <taxon>Eukaryota</taxon>
        <taxon>Fungi</taxon>
        <taxon>Dikarya</taxon>
        <taxon>Ascomycota</taxon>
        <taxon>Saccharomycotina</taxon>
        <taxon>Pichiomycetes</taxon>
        <taxon>Pichiales</taxon>
        <taxon>Pichiaceae</taxon>
        <taxon>Komagataella</taxon>
    </lineage>
</organism>
<keyword evidence="2" id="KW-1185">Reference proteome</keyword>
<proteinExistence type="predicted"/>
<protein>
    <submittedName>
        <fullName evidence="1">Uncharacterized protein</fullName>
    </submittedName>
</protein>
<evidence type="ECO:0000313" key="1">
    <source>
        <dbReference type="EMBL" id="CCA36177.1"/>
    </source>
</evidence>
<reference key="2">
    <citation type="submission" date="2011-04" db="EMBL/GenBank/DDBJ databases">
        <title>High-quality genome sequence of Pichia pastoris CBS 7435.</title>
        <authorList>
            <person name="Kueberl A."/>
            <person name="Schneider J."/>
            <person name="Thallinger G.G."/>
            <person name="Anderl I."/>
            <person name="Wibberg D."/>
            <person name="Hajek T."/>
            <person name="Jaenicke S."/>
            <person name="Brinkrolf K."/>
            <person name="Goesmann A."/>
            <person name="Szczepanowski R."/>
            <person name="Puehler A."/>
            <person name="Schwab H."/>
            <person name="Glieder A."/>
            <person name="Pichler H."/>
        </authorList>
    </citation>
    <scope>NUCLEOTIDE SEQUENCE</scope>
    <source>
        <strain>CBS 7435</strain>
    </source>
</reference>
<dbReference type="AlphaFoldDB" id="F2QL99"/>
<sequence length="79" mass="9268">MSLNGYVTQEDGTRFDQWFKLQTGNTYLRVDKSPQNPDTHLLFEERDAETEAVVSSFEIKLNIPPEEWFKIPFSCPRDN</sequence>
<accession>F2QL99</accession>
<reference evidence="1 2" key="3">
    <citation type="journal article" date="2016" name="FEMS Yeast Res.">
        <title>Curation of the genome annotation of Pichia pastoris (Komagataella phaffii) CBS7435 from gene level to protein function.</title>
        <authorList>
            <person name="Valli M."/>
            <person name="Tatto N.E."/>
            <person name="Peymann A."/>
            <person name="Gruber C."/>
            <person name="Landes N."/>
            <person name="Ekker H."/>
            <person name="Thallinger G.G."/>
            <person name="Mattanovich D."/>
            <person name="Gasser B."/>
            <person name="Graf A.B."/>
        </authorList>
    </citation>
    <scope>GENOME REANNOTATION</scope>
    <source>
        <strain evidence="1 2">ATCC 76273 / CBS 7435 / CECT 11047 / NRRL Y-11430 / Wegner 21-1</strain>
    </source>
</reference>
<dbReference type="Proteomes" id="UP000006853">
    <property type="component" value="Chromosome 1"/>
</dbReference>
<dbReference type="HOGENOM" id="CLU_2606825_0_0_1"/>
<evidence type="ECO:0000313" key="2">
    <source>
        <dbReference type="Proteomes" id="UP000006853"/>
    </source>
</evidence>
<dbReference type="EMBL" id="FR839628">
    <property type="protein sequence ID" value="CCA36177.1"/>
    <property type="molecule type" value="Genomic_DNA"/>
</dbReference>
<gene>
    <name evidence="1" type="ordered locus">PP7435_Chr1-0005</name>
</gene>